<dbReference type="STRING" id="287986.DV20_08130"/>
<dbReference type="RefSeq" id="WP_043777892.1">
    <property type="nucleotide sequence ID" value="NZ_JMQI01000015.1"/>
</dbReference>
<accession>A0A066UEY1</accession>
<organism evidence="1 2">
    <name type="scientific">Amycolatopsis rifamycinica</name>
    <dbReference type="NCBI Taxonomy" id="287986"/>
    <lineage>
        <taxon>Bacteria</taxon>
        <taxon>Bacillati</taxon>
        <taxon>Actinomycetota</taxon>
        <taxon>Actinomycetes</taxon>
        <taxon>Pseudonocardiales</taxon>
        <taxon>Pseudonocardiaceae</taxon>
        <taxon>Amycolatopsis</taxon>
    </lineage>
</organism>
<dbReference type="SUPFAM" id="SSF53474">
    <property type="entry name" value="alpha/beta-Hydrolases"/>
    <property type="match status" value="1"/>
</dbReference>
<sequence>MSKVLLVHGIAQQYRGPESLRAACAPALCDGVVLAGGRLEVADVAVAFYGDLFRPPGSRGLDFPDYDVTDLADPFERDLLRAWWHEAARTEQEVDDSASGTRGRTPRWVQRALHALSGSAFFGGLAERVLIGSLKQVHAYFADSAIRERIQHRVLAAVTAETQVVVGHSLGSVVAYEALCAMPDQGVSTFVTLGSPLGVPNLIFDRLLPRPREGRGRWPAGIRRWTNVADDGDVVALTKTLAPLFGPGVQDVSVHNGAKAHDVRPYLTAEQTGLAVLQGLVGDGP</sequence>
<keyword evidence="2" id="KW-1185">Reference proteome</keyword>
<proteinExistence type="predicted"/>
<dbReference type="AlphaFoldDB" id="A0A066UEY1"/>
<evidence type="ECO:0000313" key="2">
    <source>
        <dbReference type="Proteomes" id="UP000027345"/>
    </source>
</evidence>
<reference evidence="1 2" key="1">
    <citation type="submission" date="2014-05" db="EMBL/GenBank/DDBJ databases">
        <title>Draft genome sequence of Amycolatopsis rifamycinica DSM 46095.</title>
        <authorList>
            <person name="Lal R."/>
            <person name="Saxena A."/>
            <person name="Kumari R."/>
            <person name="Mukherjee U."/>
            <person name="Singh P."/>
            <person name="Sangwan N."/>
            <person name="Mahato N.K."/>
        </authorList>
    </citation>
    <scope>NUCLEOTIDE SEQUENCE [LARGE SCALE GENOMIC DNA]</scope>
    <source>
        <strain evidence="1 2">DSM 46095</strain>
    </source>
</reference>
<dbReference type="EMBL" id="JMQI01000015">
    <property type="protein sequence ID" value="KDN22674.1"/>
    <property type="molecule type" value="Genomic_DNA"/>
</dbReference>
<name>A0A066UEY1_9PSEU</name>
<dbReference type="Gene3D" id="3.40.50.1820">
    <property type="entry name" value="alpha/beta hydrolase"/>
    <property type="match status" value="1"/>
</dbReference>
<evidence type="ECO:0000313" key="1">
    <source>
        <dbReference type="EMBL" id="KDN22674.1"/>
    </source>
</evidence>
<gene>
    <name evidence="1" type="ORF">DV20_08130</name>
</gene>
<comment type="caution">
    <text evidence="1">The sequence shown here is derived from an EMBL/GenBank/DDBJ whole genome shotgun (WGS) entry which is preliminary data.</text>
</comment>
<protein>
    <recommendedName>
        <fullName evidence="3">Mucin</fullName>
    </recommendedName>
</protein>
<dbReference type="Proteomes" id="UP000027345">
    <property type="component" value="Unassembled WGS sequence"/>
</dbReference>
<dbReference type="InterPro" id="IPR029058">
    <property type="entry name" value="AB_hydrolase_fold"/>
</dbReference>
<dbReference type="OrthoDB" id="3483116at2"/>
<dbReference type="eggNOG" id="COG3591">
    <property type="taxonomic scope" value="Bacteria"/>
</dbReference>
<evidence type="ECO:0008006" key="3">
    <source>
        <dbReference type="Google" id="ProtNLM"/>
    </source>
</evidence>